<dbReference type="AlphaFoldDB" id="A0A517R7L5"/>
<proteinExistence type="predicted"/>
<feature type="transmembrane region" description="Helical" evidence="1">
    <location>
        <begin position="86"/>
        <end position="109"/>
    </location>
</feature>
<keyword evidence="1" id="KW-0812">Transmembrane</keyword>
<evidence type="ECO:0000313" key="3">
    <source>
        <dbReference type="Proteomes" id="UP000317318"/>
    </source>
</evidence>
<keyword evidence="3" id="KW-1185">Reference proteome</keyword>
<keyword evidence="1" id="KW-0472">Membrane</keyword>
<evidence type="ECO:0000313" key="2">
    <source>
        <dbReference type="EMBL" id="QDT39876.1"/>
    </source>
</evidence>
<dbReference type="Proteomes" id="UP000317318">
    <property type="component" value="Chromosome"/>
</dbReference>
<dbReference type="OrthoDB" id="9853677at2"/>
<feature type="transmembrane region" description="Helical" evidence="1">
    <location>
        <begin position="60"/>
        <end position="80"/>
    </location>
</feature>
<evidence type="ECO:0000256" key="1">
    <source>
        <dbReference type="SAM" id="Phobius"/>
    </source>
</evidence>
<accession>A0A517R7L5</accession>
<dbReference type="KEGG" id="svp:Pan189_42880"/>
<name>A0A517R7L5_9PLAN</name>
<keyword evidence="1" id="KW-1133">Transmembrane helix</keyword>
<dbReference type="RefSeq" id="WP_145365985.1">
    <property type="nucleotide sequence ID" value="NZ_CP036268.1"/>
</dbReference>
<dbReference type="EMBL" id="CP036268">
    <property type="protein sequence ID" value="QDT39876.1"/>
    <property type="molecule type" value="Genomic_DNA"/>
</dbReference>
<organism evidence="2 3">
    <name type="scientific">Stratiformator vulcanicus</name>
    <dbReference type="NCBI Taxonomy" id="2527980"/>
    <lineage>
        <taxon>Bacteria</taxon>
        <taxon>Pseudomonadati</taxon>
        <taxon>Planctomycetota</taxon>
        <taxon>Planctomycetia</taxon>
        <taxon>Planctomycetales</taxon>
        <taxon>Planctomycetaceae</taxon>
        <taxon>Stratiformator</taxon>
    </lineage>
</organism>
<reference evidence="2 3" key="1">
    <citation type="submission" date="2019-02" db="EMBL/GenBank/DDBJ databases">
        <title>Deep-cultivation of Planctomycetes and their phenomic and genomic characterization uncovers novel biology.</title>
        <authorList>
            <person name="Wiegand S."/>
            <person name="Jogler M."/>
            <person name="Boedeker C."/>
            <person name="Pinto D."/>
            <person name="Vollmers J."/>
            <person name="Rivas-Marin E."/>
            <person name="Kohn T."/>
            <person name="Peeters S.H."/>
            <person name="Heuer A."/>
            <person name="Rast P."/>
            <person name="Oberbeckmann S."/>
            <person name="Bunk B."/>
            <person name="Jeske O."/>
            <person name="Meyerdierks A."/>
            <person name="Storesund J.E."/>
            <person name="Kallscheuer N."/>
            <person name="Luecker S."/>
            <person name="Lage O.M."/>
            <person name="Pohl T."/>
            <person name="Merkel B.J."/>
            <person name="Hornburger P."/>
            <person name="Mueller R.-W."/>
            <person name="Bruemmer F."/>
            <person name="Labrenz M."/>
            <person name="Spormann A.M."/>
            <person name="Op den Camp H."/>
            <person name="Overmann J."/>
            <person name="Amann R."/>
            <person name="Jetten M.S.M."/>
            <person name="Mascher T."/>
            <person name="Medema M.H."/>
            <person name="Devos D.P."/>
            <person name="Kaster A.-K."/>
            <person name="Ovreas L."/>
            <person name="Rohde M."/>
            <person name="Galperin M.Y."/>
            <person name="Jogler C."/>
        </authorList>
    </citation>
    <scope>NUCLEOTIDE SEQUENCE [LARGE SCALE GENOMIC DNA]</scope>
    <source>
        <strain evidence="2 3">Pan189</strain>
    </source>
</reference>
<sequence length="111" mass="12037">MQQLNDHVAKAVKGLRGRMTPPQVRGRLIKEGLSPAEAEEIYDLAREKLNKENRQQGAKLAEYAVYVICGGAILCLPFGWAIPFTFVLVGGLLLMGIGTLVWLTGITAVDG</sequence>
<protein>
    <submittedName>
        <fullName evidence="2">Uncharacterized protein</fullName>
    </submittedName>
</protein>
<gene>
    <name evidence="2" type="ORF">Pan189_42880</name>
</gene>